<dbReference type="InterPro" id="IPR000843">
    <property type="entry name" value="HTH_LacI"/>
</dbReference>
<keyword evidence="2" id="KW-0805">Transcription regulation</keyword>
<name>A0A2C7AE62_9PROT</name>
<evidence type="ECO:0000256" key="3">
    <source>
        <dbReference type="ARBA" id="ARBA00023125"/>
    </source>
</evidence>
<dbReference type="SUPFAM" id="SSF53822">
    <property type="entry name" value="Periplasmic binding protein-like I"/>
    <property type="match status" value="1"/>
</dbReference>
<dbReference type="PANTHER" id="PTHR30146:SF148">
    <property type="entry name" value="HTH-TYPE TRANSCRIPTIONAL REPRESSOR PURR-RELATED"/>
    <property type="match status" value="1"/>
</dbReference>
<dbReference type="InterPro" id="IPR028082">
    <property type="entry name" value="Peripla_BP_I"/>
</dbReference>
<dbReference type="RefSeq" id="WP_099095583.1">
    <property type="nucleotide sequence ID" value="NZ_PDNU01000017.1"/>
</dbReference>
<dbReference type="GO" id="GO:0003700">
    <property type="term" value="F:DNA-binding transcription factor activity"/>
    <property type="evidence" value="ECO:0007669"/>
    <property type="project" value="TreeGrafter"/>
</dbReference>
<dbReference type="Gene3D" id="1.10.260.40">
    <property type="entry name" value="lambda repressor-like DNA-binding domains"/>
    <property type="match status" value="1"/>
</dbReference>
<sequence>MPASRAPRVTIKDLARGLGMSVATVARAFHPGGAIAPGTRAAVLRRAEEMGYHPNALARGMITRRTGIVGVVVSDLANPFYPAALERLTSRLQRAGYNVMLVVTEPEGAAAASEAAALRLLLSYQPECAIVLATTLSSAASRACREAGTPLLFLNRHPGDPEAAAIVCDNARGGAAMADHLIDGGATRLAFVGGRADASTNAERRAGFLARCAERGLPAPCEWPPEGREGAFTYAAGQQAARALLGQAAPPRAVLCANDILAIGFQEVARDEFGLRVPRELAIAGFDDIPMAAWPAHDLTTLRQPVEAMFDAALDWIGRLGQGIPFPAAPLRLAGTLVARGSTPAFSRDTHLEKETSCSMP</sequence>
<accession>A0A2C7AE62</accession>
<keyword evidence="4" id="KW-0804">Transcription</keyword>
<dbReference type="InterPro" id="IPR010982">
    <property type="entry name" value="Lambda_DNA-bd_dom_sf"/>
</dbReference>
<dbReference type="InterPro" id="IPR046335">
    <property type="entry name" value="LacI/GalR-like_sensor"/>
</dbReference>
<dbReference type="SMART" id="SM00354">
    <property type="entry name" value="HTH_LACI"/>
    <property type="match status" value="1"/>
</dbReference>
<keyword evidence="3" id="KW-0238">DNA-binding</keyword>
<dbReference type="EMBL" id="PDNU01000017">
    <property type="protein sequence ID" value="PHK94937.1"/>
    <property type="molecule type" value="Genomic_DNA"/>
</dbReference>
<evidence type="ECO:0000256" key="2">
    <source>
        <dbReference type="ARBA" id="ARBA00023015"/>
    </source>
</evidence>
<keyword evidence="7" id="KW-1185">Reference proteome</keyword>
<gene>
    <name evidence="6" type="ORF">CR162_10910</name>
</gene>
<evidence type="ECO:0000256" key="1">
    <source>
        <dbReference type="ARBA" id="ARBA00022491"/>
    </source>
</evidence>
<dbReference type="Gene3D" id="3.40.50.2300">
    <property type="match status" value="2"/>
</dbReference>
<evidence type="ECO:0000313" key="6">
    <source>
        <dbReference type="EMBL" id="PHK94937.1"/>
    </source>
</evidence>
<dbReference type="CDD" id="cd06278">
    <property type="entry name" value="PBP1_LacI-like"/>
    <property type="match status" value="1"/>
</dbReference>
<dbReference type="Proteomes" id="UP000223527">
    <property type="component" value="Unassembled WGS sequence"/>
</dbReference>
<protein>
    <recommendedName>
        <fullName evidence="5">HTH lacI-type domain-containing protein</fullName>
    </recommendedName>
</protein>
<feature type="domain" description="HTH lacI-type" evidence="5">
    <location>
        <begin position="9"/>
        <end position="63"/>
    </location>
</feature>
<dbReference type="PROSITE" id="PS50932">
    <property type="entry name" value="HTH_LACI_2"/>
    <property type="match status" value="1"/>
</dbReference>
<evidence type="ECO:0000259" key="5">
    <source>
        <dbReference type="PROSITE" id="PS50932"/>
    </source>
</evidence>
<keyword evidence="1" id="KW-0678">Repressor</keyword>
<evidence type="ECO:0000313" key="7">
    <source>
        <dbReference type="Proteomes" id="UP000223527"/>
    </source>
</evidence>
<dbReference type="OrthoDB" id="8433438at2"/>
<organism evidence="6 7">
    <name type="scientific">Teichococcus rhizosphaerae</name>
    <dbReference type="NCBI Taxonomy" id="1335062"/>
    <lineage>
        <taxon>Bacteria</taxon>
        <taxon>Pseudomonadati</taxon>
        <taxon>Pseudomonadota</taxon>
        <taxon>Alphaproteobacteria</taxon>
        <taxon>Acetobacterales</taxon>
        <taxon>Roseomonadaceae</taxon>
        <taxon>Roseomonas</taxon>
    </lineage>
</organism>
<dbReference type="AlphaFoldDB" id="A0A2C7AE62"/>
<comment type="caution">
    <text evidence="6">The sequence shown here is derived from an EMBL/GenBank/DDBJ whole genome shotgun (WGS) entry which is preliminary data.</text>
</comment>
<dbReference type="Pfam" id="PF00356">
    <property type="entry name" value="LacI"/>
    <property type="match status" value="1"/>
</dbReference>
<evidence type="ECO:0000256" key="4">
    <source>
        <dbReference type="ARBA" id="ARBA00023163"/>
    </source>
</evidence>
<dbReference type="CDD" id="cd01392">
    <property type="entry name" value="HTH_LacI"/>
    <property type="match status" value="1"/>
</dbReference>
<dbReference type="Pfam" id="PF13377">
    <property type="entry name" value="Peripla_BP_3"/>
    <property type="match status" value="1"/>
</dbReference>
<dbReference type="PANTHER" id="PTHR30146">
    <property type="entry name" value="LACI-RELATED TRANSCRIPTIONAL REPRESSOR"/>
    <property type="match status" value="1"/>
</dbReference>
<dbReference type="GO" id="GO:0000976">
    <property type="term" value="F:transcription cis-regulatory region binding"/>
    <property type="evidence" value="ECO:0007669"/>
    <property type="project" value="TreeGrafter"/>
</dbReference>
<proteinExistence type="predicted"/>
<reference evidence="6 7" key="1">
    <citation type="submission" date="2017-10" db="EMBL/GenBank/DDBJ databases">
        <authorList>
            <person name="Banno H."/>
            <person name="Chua N.-H."/>
        </authorList>
    </citation>
    <scope>NUCLEOTIDE SEQUENCE [LARGE SCALE GENOMIC DNA]</scope>
    <source>
        <strain evidence="6 7">YW11</strain>
    </source>
</reference>
<dbReference type="SUPFAM" id="SSF47413">
    <property type="entry name" value="lambda repressor-like DNA-binding domains"/>
    <property type="match status" value="1"/>
</dbReference>